<proteinExistence type="predicted"/>
<name>A0A1I7XPM2_HETBA</name>
<dbReference type="InterPro" id="IPR038717">
    <property type="entry name" value="Tc1-like_DDE_dom"/>
</dbReference>
<sequence>MGLIDLVFVSTKMNSADYQDVLRHRLVPYLQRLPGVGFTFQQENATIYVSRSTKTWLDDNDVDTMNWPSRSPDLNQMENFWQFSCVRFMPITVSLKSPRTSKESLAEHGAK</sequence>
<dbReference type="GO" id="GO:0003676">
    <property type="term" value="F:nucleic acid binding"/>
    <property type="evidence" value="ECO:0007669"/>
    <property type="project" value="InterPro"/>
</dbReference>
<dbReference type="InterPro" id="IPR036397">
    <property type="entry name" value="RNaseH_sf"/>
</dbReference>
<dbReference type="Gene3D" id="3.30.420.10">
    <property type="entry name" value="Ribonuclease H-like superfamily/Ribonuclease H"/>
    <property type="match status" value="1"/>
</dbReference>
<accession>A0A1I7XPM2</accession>
<evidence type="ECO:0000313" key="2">
    <source>
        <dbReference type="Proteomes" id="UP000095283"/>
    </source>
</evidence>
<feature type="domain" description="Tc1-like transposase DDE" evidence="1">
    <location>
        <begin position="7"/>
        <end position="82"/>
    </location>
</feature>
<dbReference type="AlphaFoldDB" id="A0A1I7XPM2"/>
<dbReference type="Proteomes" id="UP000095283">
    <property type="component" value="Unplaced"/>
</dbReference>
<organism evidence="2 3">
    <name type="scientific">Heterorhabditis bacteriophora</name>
    <name type="common">Entomopathogenic nematode worm</name>
    <dbReference type="NCBI Taxonomy" id="37862"/>
    <lineage>
        <taxon>Eukaryota</taxon>
        <taxon>Metazoa</taxon>
        <taxon>Ecdysozoa</taxon>
        <taxon>Nematoda</taxon>
        <taxon>Chromadorea</taxon>
        <taxon>Rhabditida</taxon>
        <taxon>Rhabditina</taxon>
        <taxon>Rhabditomorpha</taxon>
        <taxon>Strongyloidea</taxon>
        <taxon>Heterorhabditidae</taxon>
        <taxon>Heterorhabditis</taxon>
    </lineage>
</organism>
<evidence type="ECO:0000313" key="3">
    <source>
        <dbReference type="WBParaSite" id="Hba_19732"/>
    </source>
</evidence>
<dbReference type="WBParaSite" id="Hba_19732">
    <property type="protein sequence ID" value="Hba_19732"/>
    <property type="gene ID" value="Hba_19732"/>
</dbReference>
<evidence type="ECO:0000259" key="1">
    <source>
        <dbReference type="Pfam" id="PF13358"/>
    </source>
</evidence>
<keyword evidence="2" id="KW-1185">Reference proteome</keyword>
<dbReference type="Pfam" id="PF13358">
    <property type="entry name" value="DDE_3"/>
    <property type="match status" value="1"/>
</dbReference>
<reference evidence="3" key="1">
    <citation type="submission" date="2016-11" db="UniProtKB">
        <authorList>
            <consortium name="WormBaseParasite"/>
        </authorList>
    </citation>
    <scope>IDENTIFICATION</scope>
</reference>
<protein>
    <submittedName>
        <fullName evidence="3">DDE_3 domain-containing protein</fullName>
    </submittedName>
</protein>